<comment type="subcellular location">
    <subcellularLocation>
        <location evidence="1">Cell membrane</location>
        <topology evidence="1">Single-pass type II membrane protein</topology>
    </subcellularLocation>
</comment>
<reference evidence="10 11" key="1">
    <citation type="submission" date="2024-03" db="EMBL/GenBank/DDBJ databases">
        <title>High-quality draft genome sequence of Oceanobacter sp. wDCs-4.</title>
        <authorList>
            <person name="Dong C."/>
        </authorList>
    </citation>
    <scope>NUCLEOTIDE SEQUENCE [LARGE SCALE GENOMIC DNA]</scope>
    <source>
        <strain evidence="11">wDCs-4</strain>
    </source>
</reference>
<evidence type="ECO:0000256" key="2">
    <source>
        <dbReference type="ARBA" id="ARBA00022475"/>
    </source>
</evidence>
<dbReference type="SUPFAM" id="SSF48452">
    <property type="entry name" value="TPR-like"/>
    <property type="match status" value="1"/>
</dbReference>
<evidence type="ECO:0000256" key="4">
    <source>
        <dbReference type="ARBA" id="ARBA00022989"/>
    </source>
</evidence>
<evidence type="ECO:0000256" key="6">
    <source>
        <dbReference type="ARBA" id="ARBA00023186"/>
    </source>
</evidence>
<proteinExistence type="inferred from homology"/>
<name>A0ABW8NKH1_9GAMM</name>
<protein>
    <recommendedName>
        <fullName evidence="8">Ancillary SecYEG translocon subunit</fullName>
    </recommendedName>
</protein>
<dbReference type="InterPro" id="IPR026039">
    <property type="entry name" value="YfgM"/>
</dbReference>
<keyword evidence="4" id="KW-1133">Transmembrane helix</keyword>
<comment type="similarity">
    <text evidence="7">Belongs to the YfgM family.</text>
</comment>
<dbReference type="EMBL" id="JBBKTX010000016">
    <property type="protein sequence ID" value="MFK4753479.1"/>
    <property type="molecule type" value="Genomic_DNA"/>
</dbReference>
<dbReference type="Proteomes" id="UP001620597">
    <property type="component" value="Unassembled WGS sequence"/>
</dbReference>
<accession>A0ABW8NKH1</accession>
<dbReference type="InterPro" id="IPR018704">
    <property type="entry name" value="SecYEG/CpoB_TPR"/>
</dbReference>
<keyword evidence="5" id="KW-0472">Membrane</keyword>
<keyword evidence="6" id="KW-0143">Chaperone</keyword>
<dbReference type="Pfam" id="PF09976">
    <property type="entry name" value="TPR_21"/>
    <property type="match status" value="1"/>
</dbReference>
<dbReference type="PANTHER" id="PTHR38035:SF1">
    <property type="entry name" value="ANCILLARY SECYEG TRANSLOCON SUBUNIT"/>
    <property type="match status" value="1"/>
</dbReference>
<dbReference type="RefSeq" id="WP_416206512.1">
    <property type="nucleotide sequence ID" value="NZ_JBBKTX010000016.1"/>
</dbReference>
<dbReference type="InterPro" id="IPR011990">
    <property type="entry name" value="TPR-like_helical_dom_sf"/>
</dbReference>
<evidence type="ECO:0000313" key="11">
    <source>
        <dbReference type="Proteomes" id="UP001620597"/>
    </source>
</evidence>
<evidence type="ECO:0000256" key="8">
    <source>
        <dbReference type="ARBA" id="ARBA00024235"/>
    </source>
</evidence>
<dbReference type="Gene3D" id="1.25.40.10">
    <property type="entry name" value="Tetratricopeptide repeat domain"/>
    <property type="match status" value="1"/>
</dbReference>
<evidence type="ECO:0000256" key="1">
    <source>
        <dbReference type="ARBA" id="ARBA00004401"/>
    </source>
</evidence>
<keyword evidence="2" id="KW-1003">Cell membrane</keyword>
<keyword evidence="3" id="KW-0812">Transmembrane</keyword>
<dbReference type="PIRSF" id="PIRSF006170">
    <property type="entry name" value="YfgM"/>
    <property type="match status" value="1"/>
</dbReference>
<evidence type="ECO:0000256" key="3">
    <source>
        <dbReference type="ARBA" id="ARBA00022692"/>
    </source>
</evidence>
<evidence type="ECO:0000256" key="5">
    <source>
        <dbReference type="ARBA" id="ARBA00023136"/>
    </source>
</evidence>
<comment type="caution">
    <text evidence="10">The sequence shown here is derived from an EMBL/GenBank/DDBJ whole genome shotgun (WGS) entry which is preliminary data.</text>
</comment>
<gene>
    <name evidence="10" type="ORF">WG929_13765</name>
</gene>
<evidence type="ECO:0000313" key="10">
    <source>
        <dbReference type="EMBL" id="MFK4753479.1"/>
    </source>
</evidence>
<dbReference type="PANTHER" id="PTHR38035">
    <property type="entry name" value="UPF0070 PROTEIN YFGM"/>
    <property type="match status" value="1"/>
</dbReference>
<evidence type="ECO:0000256" key="7">
    <source>
        <dbReference type="ARBA" id="ARBA00024197"/>
    </source>
</evidence>
<sequence length="219" mass="23803">MTELRTDEEQAEMLKRWWNEHGKSTLVSIIVVASGWMGWNFYQDQQQATGETASALYTTMTEKAAAAITTHDEAAQQEAVVLAEKLKNDFSGSSYSQFASLFLARFAADNGDMNSAADELRVLVDSAEAPVKYLATARLADVLVELNDPDAALALVSEVPDPAYAPQYLEARGDALFRKGDKAAARTAYLEALDAASELGVDTQLLQRKADFLIAAEDA</sequence>
<keyword evidence="11" id="KW-1185">Reference proteome</keyword>
<evidence type="ECO:0000259" key="9">
    <source>
        <dbReference type="Pfam" id="PF09976"/>
    </source>
</evidence>
<organism evidence="10 11">
    <name type="scientific">Oceanobacter antarcticus</name>
    <dbReference type="NCBI Taxonomy" id="3133425"/>
    <lineage>
        <taxon>Bacteria</taxon>
        <taxon>Pseudomonadati</taxon>
        <taxon>Pseudomonadota</taxon>
        <taxon>Gammaproteobacteria</taxon>
        <taxon>Oceanospirillales</taxon>
        <taxon>Oceanospirillaceae</taxon>
        <taxon>Oceanobacter</taxon>
    </lineage>
</organism>
<feature type="domain" description="Ancillary SecYEG translocon subunit/Cell division coordinator CpoB TPR" evidence="9">
    <location>
        <begin position="15"/>
        <end position="212"/>
    </location>
</feature>